<gene>
    <name evidence="2" type="ORF">WOLCODRAFT_93906</name>
</gene>
<dbReference type="OMA" id="RDAFGYM"/>
<dbReference type="EMBL" id="KB467831">
    <property type="protein sequence ID" value="PCH33651.1"/>
    <property type="molecule type" value="Genomic_DNA"/>
</dbReference>
<organism evidence="2 3">
    <name type="scientific">Wolfiporia cocos (strain MD-104)</name>
    <name type="common">Brown rot fungus</name>
    <dbReference type="NCBI Taxonomy" id="742152"/>
    <lineage>
        <taxon>Eukaryota</taxon>
        <taxon>Fungi</taxon>
        <taxon>Dikarya</taxon>
        <taxon>Basidiomycota</taxon>
        <taxon>Agaricomycotina</taxon>
        <taxon>Agaricomycetes</taxon>
        <taxon>Polyporales</taxon>
        <taxon>Phaeolaceae</taxon>
        <taxon>Wolfiporia</taxon>
    </lineage>
</organism>
<feature type="compositionally biased region" description="Basic residues" evidence="1">
    <location>
        <begin position="360"/>
        <end position="369"/>
    </location>
</feature>
<keyword evidence="3" id="KW-1185">Reference proteome</keyword>
<name>A0A2H3IVA1_WOLCO</name>
<dbReference type="STRING" id="742152.A0A2H3IVA1"/>
<evidence type="ECO:0000313" key="2">
    <source>
        <dbReference type="EMBL" id="PCH33651.1"/>
    </source>
</evidence>
<feature type="region of interest" description="Disordered" evidence="1">
    <location>
        <begin position="335"/>
        <end position="436"/>
    </location>
</feature>
<dbReference type="OrthoDB" id="3226250at2759"/>
<feature type="compositionally biased region" description="Low complexity" evidence="1">
    <location>
        <begin position="412"/>
        <end position="431"/>
    </location>
</feature>
<feature type="compositionally biased region" description="Basic and acidic residues" evidence="1">
    <location>
        <begin position="257"/>
        <end position="267"/>
    </location>
</feature>
<protein>
    <submittedName>
        <fullName evidence="2">Uncharacterized protein</fullName>
    </submittedName>
</protein>
<accession>A0A2H3IVA1</accession>
<feature type="region of interest" description="Disordered" evidence="1">
    <location>
        <begin position="244"/>
        <end position="267"/>
    </location>
</feature>
<evidence type="ECO:0000313" key="3">
    <source>
        <dbReference type="Proteomes" id="UP000218811"/>
    </source>
</evidence>
<dbReference type="AlphaFoldDB" id="A0A2H3IVA1"/>
<dbReference type="Proteomes" id="UP000218811">
    <property type="component" value="Unassembled WGS sequence"/>
</dbReference>
<sequence>MAIPRDSRPRVLDDPYGPFPDKDVLTEECKSVPTKVLELEDLMLECGGEPTGLTYCELDQPEYDRARVNERRVRFRGVLEIQSLTWLTEKACKVLQKQIHLRLVEWCLSNGRNHPAHPIPLKRIYADGHTIKVQIQGFKHMSAGFLTASEVRDGLRIHSRDRSYNRLRFYAVKSMHITTYLRSRKYFGRWRTLHVLEQVIGIDSQIRSPYGDKTIPLSERTPEWFVNQYLEHMAQAPEARKRRIAYDSSDSDIETETEGKMKGGRERNLRHVSRAEIRSLLATHARWVLEHQQERLRKWLDVKVWQNWVYESDLARKAAAREGIRWGKMIRYGSEADSDSDSDSDGMDDNGVPAIPVPRRVNRPQRSRPTRQNARPSASNARGALFVPSSSDEREAPPVDQSVSRSYDVDFSPPSSSPASPSSSVPSRSATPPNPEIISLIPPALLHRPALPRADFTWSCPARDCLHEICLLNLTEADCRPLDEDAIRRFRAGGWRLQDAWVQECFQAMVSAHYEDHLDQLGIEMRETRLRHRVPVWKNLRIHKPWPPNRPIEMREHPREPSVKMEVD</sequence>
<reference evidence="2 3" key="1">
    <citation type="journal article" date="2012" name="Science">
        <title>The Paleozoic origin of enzymatic lignin decomposition reconstructed from 31 fungal genomes.</title>
        <authorList>
            <person name="Floudas D."/>
            <person name="Binder M."/>
            <person name="Riley R."/>
            <person name="Barry K."/>
            <person name="Blanchette R.A."/>
            <person name="Henrissat B."/>
            <person name="Martinez A.T."/>
            <person name="Otillar R."/>
            <person name="Spatafora J.W."/>
            <person name="Yadav J.S."/>
            <person name="Aerts A."/>
            <person name="Benoit I."/>
            <person name="Boyd A."/>
            <person name="Carlson A."/>
            <person name="Copeland A."/>
            <person name="Coutinho P.M."/>
            <person name="de Vries R.P."/>
            <person name="Ferreira P."/>
            <person name="Findley K."/>
            <person name="Foster B."/>
            <person name="Gaskell J."/>
            <person name="Glotzer D."/>
            <person name="Gorecki P."/>
            <person name="Heitman J."/>
            <person name="Hesse C."/>
            <person name="Hori C."/>
            <person name="Igarashi K."/>
            <person name="Jurgens J.A."/>
            <person name="Kallen N."/>
            <person name="Kersten P."/>
            <person name="Kohler A."/>
            <person name="Kuees U."/>
            <person name="Kumar T.K.A."/>
            <person name="Kuo A."/>
            <person name="LaButti K."/>
            <person name="Larrondo L.F."/>
            <person name="Lindquist E."/>
            <person name="Ling A."/>
            <person name="Lombard V."/>
            <person name="Lucas S."/>
            <person name="Lundell T."/>
            <person name="Martin R."/>
            <person name="McLaughlin D.J."/>
            <person name="Morgenstern I."/>
            <person name="Morin E."/>
            <person name="Murat C."/>
            <person name="Nagy L.G."/>
            <person name="Nolan M."/>
            <person name="Ohm R.A."/>
            <person name="Patyshakuliyeva A."/>
            <person name="Rokas A."/>
            <person name="Ruiz-Duenas F.J."/>
            <person name="Sabat G."/>
            <person name="Salamov A."/>
            <person name="Samejima M."/>
            <person name="Schmutz J."/>
            <person name="Slot J.C."/>
            <person name="St John F."/>
            <person name="Stenlid J."/>
            <person name="Sun H."/>
            <person name="Sun S."/>
            <person name="Syed K."/>
            <person name="Tsang A."/>
            <person name="Wiebenga A."/>
            <person name="Young D."/>
            <person name="Pisabarro A."/>
            <person name="Eastwood D.C."/>
            <person name="Martin F."/>
            <person name="Cullen D."/>
            <person name="Grigoriev I.V."/>
            <person name="Hibbett D.S."/>
        </authorList>
    </citation>
    <scope>NUCLEOTIDE SEQUENCE [LARGE SCALE GENOMIC DNA]</scope>
    <source>
        <strain evidence="2 3">MD-104</strain>
    </source>
</reference>
<feature type="compositionally biased region" description="Polar residues" evidence="1">
    <location>
        <begin position="370"/>
        <end position="380"/>
    </location>
</feature>
<evidence type="ECO:0000256" key="1">
    <source>
        <dbReference type="SAM" id="MobiDB-lite"/>
    </source>
</evidence>
<feature type="compositionally biased region" description="Acidic residues" evidence="1">
    <location>
        <begin position="336"/>
        <end position="348"/>
    </location>
</feature>
<proteinExistence type="predicted"/>